<name>A0ACC0IN38_9ERIC</name>
<gene>
    <name evidence="1" type="ORF">LOK49_LG02G03497</name>
</gene>
<keyword evidence="2" id="KW-1185">Reference proteome</keyword>
<organism evidence="1 2">
    <name type="scientific">Camellia lanceoleosa</name>
    <dbReference type="NCBI Taxonomy" id="1840588"/>
    <lineage>
        <taxon>Eukaryota</taxon>
        <taxon>Viridiplantae</taxon>
        <taxon>Streptophyta</taxon>
        <taxon>Embryophyta</taxon>
        <taxon>Tracheophyta</taxon>
        <taxon>Spermatophyta</taxon>
        <taxon>Magnoliopsida</taxon>
        <taxon>eudicotyledons</taxon>
        <taxon>Gunneridae</taxon>
        <taxon>Pentapetalae</taxon>
        <taxon>asterids</taxon>
        <taxon>Ericales</taxon>
        <taxon>Theaceae</taxon>
        <taxon>Camellia</taxon>
    </lineage>
</organism>
<protein>
    <submittedName>
        <fullName evidence="1">B3 domain-containing protein Os01g0234100</fullName>
    </submittedName>
</protein>
<dbReference type="EMBL" id="CM045760">
    <property type="protein sequence ID" value="KAI8025571.1"/>
    <property type="molecule type" value="Genomic_DNA"/>
</dbReference>
<proteinExistence type="predicted"/>
<evidence type="ECO:0000313" key="2">
    <source>
        <dbReference type="Proteomes" id="UP001060215"/>
    </source>
</evidence>
<sequence>MEKPSSSPNSISKTCSLFNPSSSSSFYVHTDNLPLLRERSNLGNSVSMDDDAQQHNLTFTEMHTMKEKTQQFTSLDEADPTVEEERPSAAKKWRIGIKTKFETKQLVSDDPRKSECRKRKRGIMDVFYDHFEAKSSLVMKRAEEVQASLSPEFPSFIKLMLRSHVTYCFWMGLPSKFCKSHLPGHDETVVLEDESGEEYKTKFLAVSHGLSGGWRGFAKVKKLLEGDAVVFHLVRPCKFKVHIVRANDLAIVGRALEPVCFDARAEETGFAYAEKNSRTCEKAEENHSRLVPPDILEENPRTVTDQSESETDQSENDTENLYSSDMEGYGLSGSIADFNNFNIIVNGLPIDHMLSQHTRTKYYDLCCTQKSYLHNHLLKSVDTKLAAEIVSKTITIADSIRASKLSSTSEDDFAIWDKTLEAFEMLGMDVGFLRARLNRLVRIASELTVAADSKRYDEAKVERDRVEVEMRSLELRLLELKQARSRLDYEMEGLNEKVTRYEVMFQGVANGFW</sequence>
<accession>A0ACC0IN38</accession>
<evidence type="ECO:0000313" key="1">
    <source>
        <dbReference type="EMBL" id="KAI8025571.1"/>
    </source>
</evidence>
<dbReference type="Proteomes" id="UP001060215">
    <property type="component" value="Chromosome 3"/>
</dbReference>
<comment type="caution">
    <text evidence="1">The sequence shown here is derived from an EMBL/GenBank/DDBJ whole genome shotgun (WGS) entry which is preliminary data.</text>
</comment>
<reference evidence="1 2" key="1">
    <citation type="journal article" date="2022" name="Plant J.">
        <title>Chromosome-level genome of Camellia lanceoleosa provides a valuable resource for understanding genome evolution and self-incompatibility.</title>
        <authorList>
            <person name="Gong W."/>
            <person name="Xiao S."/>
            <person name="Wang L."/>
            <person name="Liao Z."/>
            <person name="Chang Y."/>
            <person name="Mo W."/>
            <person name="Hu G."/>
            <person name="Li W."/>
            <person name="Zhao G."/>
            <person name="Zhu H."/>
            <person name="Hu X."/>
            <person name="Ji K."/>
            <person name="Xiang X."/>
            <person name="Song Q."/>
            <person name="Yuan D."/>
            <person name="Jin S."/>
            <person name="Zhang L."/>
        </authorList>
    </citation>
    <scope>NUCLEOTIDE SEQUENCE [LARGE SCALE GENOMIC DNA]</scope>
    <source>
        <strain evidence="1">SQ_2022a</strain>
    </source>
</reference>